<gene>
    <name evidence="2" type="ORF">KSP40_PGU016001</name>
</gene>
<evidence type="ECO:0000313" key="3">
    <source>
        <dbReference type="Proteomes" id="UP001412067"/>
    </source>
</evidence>
<keyword evidence="3" id="KW-1185">Reference proteome</keyword>
<organism evidence="2 3">
    <name type="scientific">Platanthera guangdongensis</name>
    <dbReference type="NCBI Taxonomy" id="2320717"/>
    <lineage>
        <taxon>Eukaryota</taxon>
        <taxon>Viridiplantae</taxon>
        <taxon>Streptophyta</taxon>
        <taxon>Embryophyta</taxon>
        <taxon>Tracheophyta</taxon>
        <taxon>Spermatophyta</taxon>
        <taxon>Magnoliopsida</taxon>
        <taxon>Liliopsida</taxon>
        <taxon>Asparagales</taxon>
        <taxon>Orchidaceae</taxon>
        <taxon>Orchidoideae</taxon>
        <taxon>Orchideae</taxon>
        <taxon>Orchidinae</taxon>
        <taxon>Platanthera</taxon>
    </lineage>
</organism>
<evidence type="ECO:0000313" key="2">
    <source>
        <dbReference type="EMBL" id="KAK8968949.1"/>
    </source>
</evidence>
<dbReference type="EMBL" id="JBBWWR010000003">
    <property type="protein sequence ID" value="KAK8968949.1"/>
    <property type="molecule type" value="Genomic_DNA"/>
</dbReference>
<comment type="caution">
    <text evidence="2">The sequence shown here is derived from an EMBL/GenBank/DDBJ whole genome shotgun (WGS) entry which is preliminary data.</text>
</comment>
<accession>A0ABR2MZ20</accession>
<protein>
    <submittedName>
        <fullName evidence="2">Uncharacterized protein</fullName>
    </submittedName>
</protein>
<reference evidence="2 3" key="1">
    <citation type="journal article" date="2022" name="Nat. Plants">
        <title>Genomes of leafy and leafless Platanthera orchids illuminate the evolution of mycoheterotrophy.</title>
        <authorList>
            <person name="Li M.H."/>
            <person name="Liu K.W."/>
            <person name="Li Z."/>
            <person name="Lu H.C."/>
            <person name="Ye Q.L."/>
            <person name="Zhang D."/>
            <person name="Wang J.Y."/>
            <person name="Li Y.F."/>
            <person name="Zhong Z.M."/>
            <person name="Liu X."/>
            <person name="Yu X."/>
            <person name="Liu D.K."/>
            <person name="Tu X.D."/>
            <person name="Liu B."/>
            <person name="Hao Y."/>
            <person name="Liao X.Y."/>
            <person name="Jiang Y.T."/>
            <person name="Sun W.H."/>
            <person name="Chen J."/>
            <person name="Chen Y.Q."/>
            <person name="Ai Y."/>
            <person name="Zhai J.W."/>
            <person name="Wu S.S."/>
            <person name="Zhou Z."/>
            <person name="Hsiao Y.Y."/>
            <person name="Wu W.L."/>
            <person name="Chen Y.Y."/>
            <person name="Lin Y.F."/>
            <person name="Hsu J.L."/>
            <person name="Li C.Y."/>
            <person name="Wang Z.W."/>
            <person name="Zhao X."/>
            <person name="Zhong W.Y."/>
            <person name="Ma X.K."/>
            <person name="Ma L."/>
            <person name="Huang J."/>
            <person name="Chen G.Z."/>
            <person name="Huang M.Z."/>
            <person name="Huang L."/>
            <person name="Peng D.H."/>
            <person name="Luo Y.B."/>
            <person name="Zou S.Q."/>
            <person name="Chen S.P."/>
            <person name="Lan S."/>
            <person name="Tsai W.C."/>
            <person name="Van de Peer Y."/>
            <person name="Liu Z.J."/>
        </authorList>
    </citation>
    <scope>NUCLEOTIDE SEQUENCE [LARGE SCALE GENOMIC DNA]</scope>
    <source>
        <strain evidence="2">Lor288</strain>
    </source>
</reference>
<name>A0ABR2MZ20_9ASPA</name>
<dbReference type="Proteomes" id="UP001412067">
    <property type="component" value="Unassembled WGS sequence"/>
</dbReference>
<proteinExistence type="predicted"/>
<sequence>MHPLSPVDAIHFDPSSPNTQNACIPLSPNGKQPSSEDEVHSLADEILEVDKNNCKENASDSKGRQISLFEKETWQRSGGIICDKNLVPDTNFDEASSCNAVIEIGTDVPEQPLYSEIPKVRSGGGEATGSKRWTPARDSLYYPLAHLPDCFIESLSSLT</sequence>
<feature type="region of interest" description="Disordered" evidence="1">
    <location>
        <begin position="1"/>
        <end position="39"/>
    </location>
</feature>
<evidence type="ECO:0000256" key="1">
    <source>
        <dbReference type="SAM" id="MobiDB-lite"/>
    </source>
</evidence>